<proteinExistence type="predicted"/>
<gene>
    <name evidence="3" type="ORF">BN2475_690014</name>
</gene>
<dbReference type="EMBL" id="CYGX02000069">
    <property type="protein sequence ID" value="SIT46702.1"/>
    <property type="molecule type" value="Genomic_DNA"/>
</dbReference>
<dbReference type="InterPro" id="IPR001849">
    <property type="entry name" value="PH_domain"/>
</dbReference>
<evidence type="ECO:0000259" key="2">
    <source>
        <dbReference type="PROSITE" id="PS50003"/>
    </source>
</evidence>
<organism evidence="3 4">
    <name type="scientific">Paraburkholderia ribeironis</name>
    <dbReference type="NCBI Taxonomy" id="1247936"/>
    <lineage>
        <taxon>Bacteria</taxon>
        <taxon>Pseudomonadati</taxon>
        <taxon>Pseudomonadota</taxon>
        <taxon>Betaproteobacteria</taxon>
        <taxon>Burkholderiales</taxon>
        <taxon>Burkholderiaceae</taxon>
        <taxon>Paraburkholderia</taxon>
    </lineage>
</organism>
<accession>A0A1N7SH11</accession>
<feature type="domain" description="PH" evidence="2">
    <location>
        <begin position="1"/>
        <end position="23"/>
    </location>
</feature>
<dbReference type="PROSITE" id="PS50003">
    <property type="entry name" value="PH_DOMAIN"/>
    <property type="match status" value="1"/>
</dbReference>
<dbReference type="AlphaFoldDB" id="A0A1N7SH11"/>
<dbReference type="Proteomes" id="UP000187012">
    <property type="component" value="Unassembled WGS sequence"/>
</dbReference>
<evidence type="ECO:0000313" key="3">
    <source>
        <dbReference type="EMBL" id="SIT46702.1"/>
    </source>
</evidence>
<name>A0A1N7SH11_9BURK</name>
<dbReference type="STRING" id="1247936.BN2475_690014"/>
<evidence type="ECO:0000313" key="4">
    <source>
        <dbReference type="Proteomes" id="UP000187012"/>
    </source>
</evidence>
<feature type="region of interest" description="Disordered" evidence="1">
    <location>
        <begin position="68"/>
        <end position="91"/>
    </location>
</feature>
<keyword evidence="4" id="KW-1185">Reference proteome</keyword>
<evidence type="ECO:0000256" key="1">
    <source>
        <dbReference type="SAM" id="MobiDB-lite"/>
    </source>
</evidence>
<protein>
    <recommendedName>
        <fullName evidence="2">PH domain-containing protein</fullName>
    </recommendedName>
</protein>
<reference evidence="3 4" key="1">
    <citation type="submission" date="2016-12" db="EMBL/GenBank/DDBJ databases">
        <authorList>
            <person name="Song W.-J."/>
            <person name="Kurnit D.M."/>
        </authorList>
    </citation>
    <scope>NUCLEOTIDE SEQUENCE [LARGE SCALE GENOMIC DNA]</scope>
    <source>
        <strain evidence="3 4">STM7296</strain>
    </source>
</reference>
<sequence length="91" mass="9767">MQAGAAARRESPSWLHALREAASGLSTWQPGFILVIRRCDAGYAPAPIVLAQYRFSAPHLAPIALAASRQPDQPDSTFPAWLSSPLSTNPN</sequence>